<dbReference type="GO" id="GO:0008081">
    <property type="term" value="F:phosphoric diester hydrolase activity"/>
    <property type="evidence" value="ECO:0007669"/>
    <property type="project" value="InterPro"/>
</dbReference>
<name>A0A4V0YJH5_9PSED</name>
<dbReference type="CDD" id="cd08557">
    <property type="entry name" value="PI-PLCc_bacteria_like"/>
    <property type="match status" value="1"/>
</dbReference>
<dbReference type="RefSeq" id="WP_208670988.1">
    <property type="nucleotide sequence ID" value="NZ_CP024767.1"/>
</dbReference>
<gene>
    <name evidence="1" type="ORF">CUN61_06595</name>
</gene>
<sequence>MNKDIVVSDLKDMDEAMGGAGVDTAYSSHRWMTDLQGSIGHKKIWQLSLPGAHNSGMDKKASNSNSYITCQHDSFSYQLNSGIRALDIRLKYYQRESTTSLRFRHDHSGTSGRTLWDTMHAVHWFLDANPGEIVILDIHDISTINSPVNYNELHDYLMREHGWKFIPRDAVNMTLNEIKAAYPKRRVILAAPSALSNLNPAYIWPKIGHQWAGDGLVSTSRLYSHIESVMKNPPAAGALWSMSATCYSVLGVQGIPSELNSWYRAKGEWQMKSNIINVDFFGSSNLVANCIESNLVK</sequence>
<evidence type="ECO:0000313" key="1">
    <source>
        <dbReference type="EMBL" id="QAY83664.1"/>
    </source>
</evidence>
<dbReference type="SUPFAM" id="SSF51695">
    <property type="entry name" value="PLC-like phosphodiesterases"/>
    <property type="match status" value="1"/>
</dbReference>
<dbReference type="InterPro" id="IPR017946">
    <property type="entry name" value="PLC-like_Pdiesterase_TIM-brl"/>
</dbReference>
<evidence type="ECO:0000313" key="2">
    <source>
        <dbReference type="Proteomes" id="UP000291121"/>
    </source>
</evidence>
<proteinExistence type="predicted"/>
<organism evidence="1 2">
    <name type="scientific">Pseudomonas arsenicoxydans</name>
    <dbReference type="NCBI Taxonomy" id="702115"/>
    <lineage>
        <taxon>Bacteria</taxon>
        <taxon>Pseudomonadati</taxon>
        <taxon>Pseudomonadota</taxon>
        <taxon>Gammaproteobacteria</taxon>
        <taxon>Pseudomonadales</taxon>
        <taxon>Pseudomonadaceae</taxon>
        <taxon>Pseudomonas</taxon>
    </lineage>
</organism>
<dbReference type="GO" id="GO:0006629">
    <property type="term" value="P:lipid metabolic process"/>
    <property type="evidence" value="ECO:0007669"/>
    <property type="project" value="InterPro"/>
</dbReference>
<accession>A0A4V0YJH5</accession>
<dbReference type="EMBL" id="CP024767">
    <property type="protein sequence ID" value="QAY83664.1"/>
    <property type="molecule type" value="Genomic_DNA"/>
</dbReference>
<protein>
    <recommendedName>
        <fullName evidence="3">Phosphatidylinositol diacylglycerol-lyase</fullName>
    </recommendedName>
</protein>
<dbReference type="AlphaFoldDB" id="A0A4V0YJH5"/>
<dbReference type="PANTHER" id="PTHR13593:SF103">
    <property type="entry name" value="RE10370P"/>
    <property type="match status" value="1"/>
</dbReference>
<keyword evidence="2" id="KW-1185">Reference proteome</keyword>
<reference evidence="1 2" key="1">
    <citation type="submission" date="2017-11" db="EMBL/GenBank/DDBJ databases">
        <title>Genome sequence of Pseudomonas arsenicoxydans ACM1.</title>
        <authorList>
            <person name="Nascimento F.X."/>
        </authorList>
    </citation>
    <scope>NUCLEOTIDE SEQUENCE [LARGE SCALE GENOMIC DNA]</scope>
    <source>
        <strain evidence="1 2">ACM1</strain>
    </source>
</reference>
<dbReference type="PROSITE" id="PS50007">
    <property type="entry name" value="PIPLC_X_DOMAIN"/>
    <property type="match status" value="1"/>
</dbReference>
<dbReference type="Proteomes" id="UP000291121">
    <property type="component" value="Chromosome"/>
</dbReference>
<dbReference type="InterPro" id="IPR051057">
    <property type="entry name" value="PI-PLC_domain"/>
</dbReference>
<dbReference type="PANTHER" id="PTHR13593">
    <property type="match status" value="1"/>
</dbReference>
<evidence type="ECO:0008006" key="3">
    <source>
        <dbReference type="Google" id="ProtNLM"/>
    </source>
</evidence>
<dbReference type="Gene3D" id="3.20.20.190">
    <property type="entry name" value="Phosphatidylinositol (PI) phosphodiesterase"/>
    <property type="match status" value="1"/>
</dbReference>